<dbReference type="EMBL" id="KV007759">
    <property type="protein sequence ID" value="KZV31002.1"/>
    <property type="molecule type" value="Genomic_DNA"/>
</dbReference>
<dbReference type="PANTHER" id="PTHR34361:SF2">
    <property type="entry name" value="OS08G0157800 PROTEIN"/>
    <property type="match status" value="1"/>
</dbReference>
<keyword evidence="3" id="KW-1185">Reference proteome</keyword>
<evidence type="ECO:0000313" key="2">
    <source>
        <dbReference type="EMBL" id="KZV31002.1"/>
    </source>
</evidence>
<protein>
    <submittedName>
        <fullName evidence="2">Uncharacterized protein</fullName>
    </submittedName>
</protein>
<dbReference type="Proteomes" id="UP000250235">
    <property type="component" value="Unassembled WGS sequence"/>
</dbReference>
<proteinExistence type="predicted"/>
<feature type="compositionally biased region" description="Polar residues" evidence="1">
    <location>
        <begin position="32"/>
        <end position="42"/>
    </location>
</feature>
<feature type="compositionally biased region" description="Gly residues" evidence="1">
    <location>
        <begin position="1"/>
        <end position="13"/>
    </location>
</feature>
<feature type="compositionally biased region" description="Low complexity" evidence="1">
    <location>
        <begin position="14"/>
        <end position="26"/>
    </location>
</feature>
<name>A0A2Z7B9Q0_9LAMI</name>
<gene>
    <name evidence="2" type="ORF">F511_18106</name>
</gene>
<accession>A0A2Z7B9Q0</accession>
<dbReference type="PANTHER" id="PTHR34361">
    <property type="entry name" value="OS08G0157800 PROTEIN"/>
    <property type="match status" value="1"/>
</dbReference>
<dbReference type="OrthoDB" id="611935at2759"/>
<evidence type="ECO:0000256" key="1">
    <source>
        <dbReference type="SAM" id="MobiDB-lite"/>
    </source>
</evidence>
<feature type="region of interest" description="Disordered" evidence="1">
    <location>
        <begin position="1"/>
        <end position="78"/>
    </location>
</feature>
<dbReference type="AlphaFoldDB" id="A0A2Z7B9Q0"/>
<organism evidence="2 3">
    <name type="scientific">Dorcoceras hygrometricum</name>
    <dbReference type="NCBI Taxonomy" id="472368"/>
    <lineage>
        <taxon>Eukaryota</taxon>
        <taxon>Viridiplantae</taxon>
        <taxon>Streptophyta</taxon>
        <taxon>Embryophyta</taxon>
        <taxon>Tracheophyta</taxon>
        <taxon>Spermatophyta</taxon>
        <taxon>Magnoliopsida</taxon>
        <taxon>eudicotyledons</taxon>
        <taxon>Gunneridae</taxon>
        <taxon>Pentapetalae</taxon>
        <taxon>asterids</taxon>
        <taxon>lamiids</taxon>
        <taxon>Lamiales</taxon>
        <taxon>Gesneriaceae</taxon>
        <taxon>Didymocarpoideae</taxon>
        <taxon>Trichosporeae</taxon>
        <taxon>Loxocarpinae</taxon>
        <taxon>Dorcoceras</taxon>
    </lineage>
</organism>
<evidence type="ECO:0000313" key="3">
    <source>
        <dbReference type="Proteomes" id="UP000250235"/>
    </source>
</evidence>
<feature type="region of interest" description="Disordered" evidence="1">
    <location>
        <begin position="435"/>
        <end position="456"/>
    </location>
</feature>
<sequence length="904" mass="100135">MMDLGRGGNGAGGNSSSSSSNLSASAPPFTVDRSNANHNSNPLVHYPESSYGTEPFSHASKYTNSSSHKPELDMHSTRTTSFPLTEDCRLSDVMSTSRSRNHWMDCSRDAKTLGNNFAYGGGWKSYYRPSVPPMVEESSTLVEDGSTYTRRVIDRDYRPEWMHRQEFNQFISGQQSKRVELDGSFSSGRGKIGDLPPQIDYTRFAIDQDYMPQHIDSLASNGFHCGGVELDGSCSSHMANVGDRSAQFEYTQSAYDGEYMPQQMESLNVNGNLYKRAELDGNFRSDRAELGGSHTYKSLVNEGCEIDFVDKSREIYGKSNRINDTAVGFLTVECVNDKLPIEQNPGFLVSGSAYPESRPLSLSHEIHENFLDSRSSCSPYEKRVRSDDSAFTSSISVTRSSPTVVIMPPPAIPNVLAQRHEPAGIENEAGVCNVHFDRSNPSNSSKDPCPKPSSEIKEGSFDPKFYKQCNDRGFLSSSVANAFSSSLHINDSFDRNIKERFDFEISDSNYSRGLAMANDNVQVVNSTEDSSDVIEHHNLAVDSPCWRGAPSSQFSALDVETGSSHNFIGKLNENCGFDEAKHEDFGTLADPTRVLPAKFNVYDENLFVKNNIVFPLGSILDANHPSKEQILSGDAKAENFIVSTSRSSKGVQTGDALELPRINSDFPENLNNCSHTISSDLKHFTSKDEFGINPNDASETNGAVAFHVAEKVLASPPSQEDAIEHVELQPDSEIKTTIKTMHYLSEILFAHLSSDACTLGEEDILTLKHTVSNLDACMSSKIARPRNKQEPMGYISKKIGEFHDMGFVGYKHGHAKNSERAEKSPFFPFSGDDTDLTRDDDMAKSINKVLEENFLCNEEMDSQAIFFKSLWLEAEATLCSISYKARFDRLKIEMEQAKPKSSKG</sequence>
<reference evidence="2 3" key="1">
    <citation type="journal article" date="2015" name="Proc. Natl. Acad. Sci. U.S.A.">
        <title>The resurrection genome of Boea hygrometrica: A blueprint for survival of dehydration.</title>
        <authorList>
            <person name="Xiao L."/>
            <person name="Yang G."/>
            <person name="Zhang L."/>
            <person name="Yang X."/>
            <person name="Zhao S."/>
            <person name="Ji Z."/>
            <person name="Zhou Q."/>
            <person name="Hu M."/>
            <person name="Wang Y."/>
            <person name="Chen M."/>
            <person name="Xu Y."/>
            <person name="Jin H."/>
            <person name="Xiao X."/>
            <person name="Hu G."/>
            <person name="Bao F."/>
            <person name="Hu Y."/>
            <person name="Wan P."/>
            <person name="Li L."/>
            <person name="Deng X."/>
            <person name="Kuang T."/>
            <person name="Xiang C."/>
            <person name="Zhu J.K."/>
            <person name="Oliver M.J."/>
            <person name="He Y."/>
        </authorList>
    </citation>
    <scope>NUCLEOTIDE SEQUENCE [LARGE SCALE GENOMIC DNA]</scope>
    <source>
        <strain evidence="3">cv. XS01</strain>
    </source>
</reference>